<name>A0A6P5TP85_PRUAV</name>
<dbReference type="PANTHER" id="PTHR47481">
    <property type="match status" value="1"/>
</dbReference>
<dbReference type="AlphaFoldDB" id="A0A6P5TP85"/>
<gene>
    <name evidence="3" type="primary">LOC110769699</name>
</gene>
<feature type="compositionally biased region" description="Polar residues" evidence="1">
    <location>
        <begin position="413"/>
        <end position="425"/>
    </location>
</feature>
<dbReference type="Pfam" id="PF14223">
    <property type="entry name" value="Retrotran_gag_2"/>
    <property type="match status" value="1"/>
</dbReference>
<dbReference type="PANTHER" id="PTHR47481:SF22">
    <property type="entry name" value="RETROTRANSPOSON GAG DOMAIN-CONTAINING PROTEIN"/>
    <property type="match status" value="1"/>
</dbReference>
<evidence type="ECO:0000313" key="3">
    <source>
        <dbReference type="RefSeq" id="XP_021829423.1"/>
    </source>
</evidence>
<sequence length="425" mass="45753">MATSHLKIDGILGLITIRLKDDNFLKWRYQLESVLDGYDLFGHFDGSNVAPPKFAILDEEGVTSELTAAYKAWVQADKALLSLLIATLSDEALEYVIGCKTAHDAWLNLTDRYATVSRARINHLKTELQTAQKGSESIEKFLLRLKHIRDHLAIPGLSVSDDDMMIAALNGLPSKYDMIRTVLVARDTSLSFKDFRNQLLAAEQAAEARVLSSHAPMVGMLSQSSPSASSHAFSGSGHGDGLLPTPPVPHTAYMSSQPFGRSSSHSFGGRGRSSGSRPFGRGFQGRFQGPPKSSGGVVPECQICSKRGHTAVNLYFRNSNSSSPGSSSTIECQICGKKGHGALDCYHRSNYVYQGSPPPASITAMAAQTSFSPDAVWIADSGASHHMVPHMTTMDSASPCTSSDQVRVGNGEGQSHQQGSVPRQE</sequence>
<dbReference type="GO" id="GO:0003676">
    <property type="term" value="F:nucleic acid binding"/>
    <property type="evidence" value="ECO:0007669"/>
    <property type="project" value="InterPro"/>
</dbReference>
<feature type="compositionally biased region" description="Polar residues" evidence="1">
    <location>
        <begin position="393"/>
        <end position="405"/>
    </location>
</feature>
<protein>
    <submittedName>
        <fullName evidence="3">Uncharacterized protein LOC110769699</fullName>
    </submittedName>
</protein>
<feature type="region of interest" description="Disordered" evidence="1">
    <location>
        <begin position="221"/>
        <end position="294"/>
    </location>
</feature>
<evidence type="ECO:0000256" key="1">
    <source>
        <dbReference type="SAM" id="MobiDB-lite"/>
    </source>
</evidence>
<reference evidence="3" key="1">
    <citation type="submission" date="2025-08" db="UniProtKB">
        <authorList>
            <consortium name="RefSeq"/>
        </authorList>
    </citation>
    <scope>IDENTIFICATION</scope>
</reference>
<dbReference type="Proteomes" id="UP000515124">
    <property type="component" value="Unplaced"/>
</dbReference>
<dbReference type="GO" id="GO:0008270">
    <property type="term" value="F:zinc ion binding"/>
    <property type="evidence" value="ECO:0007669"/>
    <property type="project" value="InterPro"/>
</dbReference>
<accession>A0A6P5TP85</accession>
<keyword evidence="2" id="KW-1185">Reference proteome</keyword>
<feature type="compositionally biased region" description="Low complexity" evidence="1">
    <location>
        <begin position="258"/>
        <end position="291"/>
    </location>
</feature>
<proteinExistence type="predicted"/>
<dbReference type="GeneID" id="110769699"/>
<organism evidence="2 3">
    <name type="scientific">Prunus avium</name>
    <name type="common">Cherry</name>
    <name type="synonym">Cerasus avium</name>
    <dbReference type="NCBI Taxonomy" id="42229"/>
    <lineage>
        <taxon>Eukaryota</taxon>
        <taxon>Viridiplantae</taxon>
        <taxon>Streptophyta</taxon>
        <taxon>Embryophyta</taxon>
        <taxon>Tracheophyta</taxon>
        <taxon>Spermatophyta</taxon>
        <taxon>Magnoliopsida</taxon>
        <taxon>eudicotyledons</taxon>
        <taxon>Gunneridae</taxon>
        <taxon>Pentapetalae</taxon>
        <taxon>rosids</taxon>
        <taxon>fabids</taxon>
        <taxon>Rosales</taxon>
        <taxon>Rosaceae</taxon>
        <taxon>Amygdaloideae</taxon>
        <taxon>Amygdaleae</taxon>
        <taxon>Prunus</taxon>
    </lineage>
</organism>
<feature type="compositionally biased region" description="Low complexity" evidence="1">
    <location>
        <begin position="222"/>
        <end position="235"/>
    </location>
</feature>
<dbReference type="KEGG" id="pavi:110769699"/>
<dbReference type="RefSeq" id="XP_021829423.1">
    <property type="nucleotide sequence ID" value="XM_021973731.1"/>
</dbReference>
<dbReference type="SUPFAM" id="SSF57756">
    <property type="entry name" value="Retrovirus zinc finger-like domains"/>
    <property type="match status" value="1"/>
</dbReference>
<feature type="region of interest" description="Disordered" evidence="1">
    <location>
        <begin position="388"/>
        <end position="425"/>
    </location>
</feature>
<dbReference type="InterPro" id="IPR036875">
    <property type="entry name" value="Znf_CCHC_sf"/>
</dbReference>
<evidence type="ECO:0000313" key="2">
    <source>
        <dbReference type="Proteomes" id="UP000515124"/>
    </source>
</evidence>